<proteinExistence type="predicted"/>
<dbReference type="SMART" id="SM00354">
    <property type="entry name" value="HTH_LACI"/>
    <property type="match status" value="1"/>
</dbReference>
<dbReference type="Pfam" id="PF13377">
    <property type="entry name" value="Peripla_BP_3"/>
    <property type="match status" value="1"/>
</dbReference>
<keyword evidence="3" id="KW-0804">Transcription</keyword>
<dbReference type="OrthoDB" id="156657at2"/>
<dbReference type="RefSeq" id="WP_141608789.1">
    <property type="nucleotide sequence ID" value="NZ_VIGC02000004.1"/>
</dbReference>
<dbReference type="PROSITE" id="PS00356">
    <property type="entry name" value="HTH_LACI_1"/>
    <property type="match status" value="1"/>
</dbReference>
<dbReference type="Pfam" id="PF00356">
    <property type="entry name" value="LacI"/>
    <property type="match status" value="1"/>
</dbReference>
<sequence>MPQKRVSIKDIAEAAGVSHPTVSRALRGEGRMSDETRQRILELAQEMGYTPSLVARGLVTQRSHLIGLVITTFADPFHNEVVQGVEEEAIRHGYDIFVASTGVNAEREKEVVRSFQGRQVDGIIVSSSRVGDDYADLLQETGIPIVLINSHVAGSHFHAVHHDDYAGGCQLMAHLLERGYRRIAYLGNARAGKANTDRHRAWEDSLRAAGLAPGLAIYGPNGRLAGGVQAAEALLPAARERWGAPPDAICCYNDTMAIGAMAVLRRCGLRIPDDVAITGFDDIDVAAYLEPPLTTFHQPRHQLGVEAMQVMLSLLGQTNPHPPRQVRTLIGQLVVRRSS</sequence>
<dbReference type="PANTHER" id="PTHR30146">
    <property type="entry name" value="LACI-RELATED TRANSCRIPTIONAL REPRESSOR"/>
    <property type="match status" value="1"/>
</dbReference>
<gene>
    <name evidence="5" type="ORF">FKZ61_04005</name>
</gene>
<keyword evidence="2" id="KW-0238">DNA-binding</keyword>
<feature type="domain" description="HTH lacI-type" evidence="4">
    <location>
        <begin position="6"/>
        <end position="60"/>
    </location>
</feature>
<dbReference type="InterPro" id="IPR010982">
    <property type="entry name" value="Lambda_DNA-bd_dom_sf"/>
</dbReference>
<dbReference type="GO" id="GO:0000976">
    <property type="term" value="F:transcription cis-regulatory region binding"/>
    <property type="evidence" value="ECO:0007669"/>
    <property type="project" value="TreeGrafter"/>
</dbReference>
<keyword evidence="1" id="KW-0805">Transcription regulation</keyword>
<dbReference type="PANTHER" id="PTHR30146:SF109">
    <property type="entry name" value="HTH-TYPE TRANSCRIPTIONAL REGULATOR GALS"/>
    <property type="match status" value="1"/>
</dbReference>
<accession>A0A540VM27</accession>
<dbReference type="AlphaFoldDB" id="A0A540VM27"/>
<evidence type="ECO:0000259" key="4">
    <source>
        <dbReference type="PROSITE" id="PS50932"/>
    </source>
</evidence>
<reference evidence="5 6" key="1">
    <citation type="submission" date="2019-06" db="EMBL/GenBank/DDBJ databases">
        <title>Genome sequence of Litorilinea aerophila BAA-2444.</title>
        <authorList>
            <person name="Maclea K.S."/>
            <person name="Maurais E.G."/>
            <person name="Iannazzi L.C."/>
        </authorList>
    </citation>
    <scope>NUCLEOTIDE SEQUENCE [LARGE SCALE GENOMIC DNA]</scope>
    <source>
        <strain evidence="5 6">ATCC BAA-2444</strain>
    </source>
</reference>
<keyword evidence="6" id="KW-1185">Reference proteome</keyword>
<dbReference type="EMBL" id="VIGC01000004">
    <property type="protein sequence ID" value="TQE97193.1"/>
    <property type="molecule type" value="Genomic_DNA"/>
</dbReference>
<evidence type="ECO:0000256" key="1">
    <source>
        <dbReference type="ARBA" id="ARBA00023015"/>
    </source>
</evidence>
<evidence type="ECO:0000256" key="2">
    <source>
        <dbReference type="ARBA" id="ARBA00023125"/>
    </source>
</evidence>
<dbReference type="InParanoid" id="A0A540VM27"/>
<dbReference type="Gene3D" id="1.10.260.40">
    <property type="entry name" value="lambda repressor-like DNA-binding domains"/>
    <property type="match status" value="1"/>
</dbReference>
<evidence type="ECO:0000313" key="5">
    <source>
        <dbReference type="EMBL" id="TQE97193.1"/>
    </source>
</evidence>
<dbReference type="Proteomes" id="UP000317371">
    <property type="component" value="Unassembled WGS sequence"/>
</dbReference>
<dbReference type="SUPFAM" id="SSF47413">
    <property type="entry name" value="lambda repressor-like DNA-binding domains"/>
    <property type="match status" value="1"/>
</dbReference>
<dbReference type="Gene3D" id="3.40.50.2300">
    <property type="match status" value="2"/>
</dbReference>
<dbReference type="InterPro" id="IPR000843">
    <property type="entry name" value="HTH_LacI"/>
</dbReference>
<dbReference type="SUPFAM" id="SSF53822">
    <property type="entry name" value="Periplasmic binding protein-like I"/>
    <property type="match status" value="1"/>
</dbReference>
<dbReference type="GO" id="GO:0003700">
    <property type="term" value="F:DNA-binding transcription factor activity"/>
    <property type="evidence" value="ECO:0007669"/>
    <property type="project" value="TreeGrafter"/>
</dbReference>
<comment type="caution">
    <text evidence="5">The sequence shown here is derived from an EMBL/GenBank/DDBJ whole genome shotgun (WGS) entry which is preliminary data.</text>
</comment>
<dbReference type="InterPro" id="IPR046335">
    <property type="entry name" value="LacI/GalR-like_sensor"/>
</dbReference>
<evidence type="ECO:0000256" key="3">
    <source>
        <dbReference type="ARBA" id="ARBA00023163"/>
    </source>
</evidence>
<organism evidence="5 6">
    <name type="scientific">Litorilinea aerophila</name>
    <dbReference type="NCBI Taxonomy" id="1204385"/>
    <lineage>
        <taxon>Bacteria</taxon>
        <taxon>Bacillati</taxon>
        <taxon>Chloroflexota</taxon>
        <taxon>Caldilineae</taxon>
        <taxon>Caldilineales</taxon>
        <taxon>Caldilineaceae</taxon>
        <taxon>Litorilinea</taxon>
    </lineage>
</organism>
<dbReference type="CDD" id="cd01392">
    <property type="entry name" value="HTH_LacI"/>
    <property type="match status" value="1"/>
</dbReference>
<dbReference type="PROSITE" id="PS50932">
    <property type="entry name" value="HTH_LACI_2"/>
    <property type="match status" value="1"/>
</dbReference>
<dbReference type="CDD" id="cd06267">
    <property type="entry name" value="PBP1_LacI_sugar_binding-like"/>
    <property type="match status" value="1"/>
</dbReference>
<protein>
    <submittedName>
        <fullName evidence="5">LacI family transcriptional regulator</fullName>
    </submittedName>
</protein>
<name>A0A540VM27_9CHLR</name>
<dbReference type="InterPro" id="IPR028082">
    <property type="entry name" value="Peripla_BP_I"/>
</dbReference>
<evidence type="ECO:0000313" key="6">
    <source>
        <dbReference type="Proteomes" id="UP000317371"/>
    </source>
</evidence>